<evidence type="ECO:0000313" key="4">
    <source>
        <dbReference type="Proteomes" id="UP001299220"/>
    </source>
</evidence>
<feature type="transmembrane region" description="Helical" evidence="2">
    <location>
        <begin position="61"/>
        <end position="79"/>
    </location>
</feature>
<reference evidence="3 4" key="1">
    <citation type="submission" date="2020-12" db="EMBL/GenBank/DDBJ databases">
        <title>Whole genome sequences of gut porcine anaerobes.</title>
        <authorList>
            <person name="Kubasova T."/>
            <person name="Jahodarova E."/>
            <person name="Rychlik I."/>
        </authorList>
    </citation>
    <scope>NUCLEOTIDE SEQUENCE [LARGE SCALE GENOMIC DNA]</scope>
    <source>
        <strain evidence="3 4">An867</strain>
    </source>
</reference>
<dbReference type="RefSeq" id="WP_235322861.1">
    <property type="nucleotide sequence ID" value="NZ_JAFBIT010000001.1"/>
</dbReference>
<feature type="coiled-coil region" evidence="1">
    <location>
        <begin position="167"/>
        <end position="194"/>
    </location>
</feature>
<evidence type="ECO:0000256" key="2">
    <source>
        <dbReference type="SAM" id="Phobius"/>
    </source>
</evidence>
<dbReference type="Proteomes" id="UP001299220">
    <property type="component" value="Unassembled WGS sequence"/>
</dbReference>
<comment type="caution">
    <text evidence="3">The sequence shown here is derived from an EMBL/GenBank/DDBJ whole genome shotgun (WGS) entry which is preliminary data.</text>
</comment>
<name>A0ABS9CL34_9FIRM</name>
<keyword evidence="2" id="KW-0472">Membrane</keyword>
<accession>A0ABS9CL34</accession>
<organism evidence="3 4">
    <name type="scientific">Anaeromassilibacillus senegalensis</name>
    <dbReference type="NCBI Taxonomy" id="1673717"/>
    <lineage>
        <taxon>Bacteria</taxon>
        <taxon>Bacillati</taxon>
        <taxon>Bacillota</taxon>
        <taxon>Clostridia</taxon>
        <taxon>Eubacteriales</taxon>
        <taxon>Acutalibacteraceae</taxon>
        <taxon>Anaeromassilibacillus</taxon>
    </lineage>
</organism>
<evidence type="ECO:0000313" key="3">
    <source>
        <dbReference type="EMBL" id="MCF2651853.1"/>
    </source>
</evidence>
<feature type="transmembrane region" description="Helical" evidence="2">
    <location>
        <begin position="85"/>
        <end position="103"/>
    </location>
</feature>
<sequence length="297" mass="34196">MEQQKQEKIIKRALDLQLRIDTLESLLPQKRAEAFGKPEPQAPVCKQAAYTEPPIQHGCKINWLLMLGPIVILFLLASFSGSVLLVLLMAASVFIWPAAYYFAIYRKQKAAAIAQIRNSDEYRKQCADAQAAANEQQHRFDAEYEKALAEYESVLLPKYQAERSAWEAEHQAQIEKMEQELAQLKQELSALYEQTRIVPAQYRDAYALQYIYDMISTSDYDVRQAIDSFDKNEQRRLDIMRLQEQQQANALAMEQNDLLDRQNTIAAKARRDANIAAVVGTVQRHNTNKTIKKWLDK</sequence>
<gene>
    <name evidence="3" type="ORF">JQM67_04490</name>
</gene>
<keyword evidence="2" id="KW-1133">Transmembrane helix</keyword>
<evidence type="ECO:0000256" key="1">
    <source>
        <dbReference type="SAM" id="Coils"/>
    </source>
</evidence>
<keyword evidence="1" id="KW-0175">Coiled coil</keyword>
<keyword evidence="4" id="KW-1185">Reference proteome</keyword>
<proteinExistence type="predicted"/>
<protein>
    <submittedName>
        <fullName evidence="3">Uncharacterized protein</fullName>
    </submittedName>
</protein>
<keyword evidence="2" id="KW-0812">Transmembrane</keyword>
<dbReference type="EMBL" id="JAFBIT010000001">
    <property type="protein sequence ID" value="MCF2651853.1"/>
    <property type="molecule type" value="Genomic_DNA"/>
</dbReference>